<dbReference type="Proteomes" id="UP000789901">
    <property type="component" value="Unassembled WGS sequence"/>
</dbReference>
<feature type="non-terminal residue" evidence="1">
    <location>
        <position position="1"/>
    </location>
</feature>
<protein>
    <submittedName>
        <fullName evidence="1">21536_t:CDS:1</fullName>
    </submittedName>
</protein>
<evidence type="ECO:0000313" key="2">
    <source>
        <dbReference type="Proteomes" id="UP000789901"/>
    </source>
</evidence>
<sequence length="103" mass="11318">RTLMNMDSPVKILWKAEVSEESSKAMSFAETIAAKFNITNGNNKINSSVTRSSTIKLSATQPYITQSSVTQPPVIHSPVTQAFVTQPSITYRSVAQPFTTHLM</sequence>
<accession>A0ABN7XEV5</accession>
<dbReference type="EMBL" id="CAJVQB010120757">
    <property type="protein sequence ID" value="CAG8853155.1"/>
    <property type="molecule type" value="Genomic_DNA"/>
</dbReference>
<name>A0ABN7XEV5_GIGMA</name>
<keyword evidence="2" id="KW-1185">Reference proteome</keyword>
<organism evidence="1 2">
    <name type="scientific">Gigaspora margarita</name>
    <dbReference type="NCBI Taxonomy" id="4874"/>
    <lineage>
        <taxon>Eukaryota</taxon>
        <taxon>Fungi</taxon>
        <taxon>Fungi incertae sedis</taxon>
        <taxon>Mucoromycota</taxon>
        <taxon>Glomeromycotina</taxon>
        <taxon>Glomeromycetes</taxon>
        <taxon>Diversisporales</taxon>
        <taxon>Gigasporaceae</taxon>
        <taxon>Gigaspora</taxon>
    </lineage>
</organism>
<reference evidence="1 2" key="1">
    <citation type="submission" date="2021-06" db="EMBL/GenBank/DDBJ databases">
        <authorList>
            <person name="Kallberg Y."/>
            <person name="Tangrot J."/>
            <person name="Rosling A."/>
        </authorList>
    </citation>
    <scope>NUCLEOTIDE SEQUENCE [LARGE SCALE GENOMIC DNA]</scope>
    <source>
        <strain evidence="1 2">120-4 pot B 10/14</strain>
    </source>
</reference>
<gene>
    <name evidence="1" type="ORF">GMARGA_LOCUS41976</name>
</gene>
<comment type="caution">
    <text evidence="1">The sequence shown here is derived from an EMBL/GenBank/DDBJ whole genome shotgun (WGS) entry which is preliminary data.</text>
</comment>
<proteinExistence type="predicted"/>
<evidence type="ECO:0000313" key="1">
    <source>
        <dbReference type="EMBL" id="CAG8853155.1"/>
    </source>
</evidence>